<evidence type="ECO:0000313" key="14">
    <source>
        <dbReference type="EMBL" id="CCC70613.1"/>
    </source>
</evidence>
<keyword evidence="3 9" id="KW-0863">Zinc-finger</keyword>
<feature type="domain" description="SWIRM" evidence="12">
    <location>
        <begin position="388"/>
        <end position="473"/>
    </location>
</feature>
<evidence type="ECO:0000256" key="2">
    <source>
        <dbReference type="ARBA" id="ARBA00022723"/>
    </source>
</evidence>
<keyword evidence="6 8" id="KW-0804">Transcription</keyword>
<dbReference type="InterPro" id="IPR041983">
    <property type="entry name" value="ADA2-like_ZZ"/>
</dbReference>
<evidence type="ECO:0000256" key="3">
    <source>
        <dbReference type="ARBA" id="ARBA00022771"/>
    </source>
</evidence>
<keyword evidence="15" id="KW-1185">Reference proteome</keyword>
<feature type="domain" description="Myb-like" evidence="10">
    <location>
        <begin position="100"/>
        <end position="143"/>
    </location>
</feature>
<dbReference type="SMART" id="SM00291">
    <property type="entry name" value="ZnF_ZZ"/>
    <property type="match status" value="1"/>
</dbReference>
<dbReference type="SUPFAM" id="SSF57850">
    <property type="entry name" value="RING/U-box"/>
    <property type="match status" value="1"/>
</dbReference>
<dbReference type="Gene3D" id="1.10.10.10">
    <property type="entry name" value="Winged helix-like DNA-binding domain superfamily/Winged helix DNA-binding domain"/>
    <property type="match status" value="1"/>
</dbReference>
<evidence type="ECO:0000256" key="4">
    <source>
        <dbReference type="ARBA" id="ARBA00022833"/>
    </source>
</evidence>
<dbReference type="PROSITE" id="PS51293">
    <property type="entry name" value="SANT"/>
    <property type="match status" value="1"/>
</dbReference>
<evidence type="ECO:0000256" key="6">
    <source>
        <dbReference type="ARBA" id="ARBA00023163"/>
    </source>
</evidence>
<keyword evidence="5 8" id="KW-0805">Transcription regulation</keyword>
<dbReference type="FunFam" id="1.10.10.10:FF:000087">
    <property type="entry name" value="Transcriptional adapter 2"/>
    <property type="match status" value="1"/>
</dbReference>
<evidence type="ECO:0000259" key="13">
    <source>
        <dbReference type="PROSITE" id="PS51293"/>
    </source>
</evidence>
<feature type="domain" description="SANT" evidence="13">
    <location>
        <begin position="95"/>
        <end position="147"/>
    </location>
</feature>
<sequence length="473" mass="54905">MNTSKDKHKQKQDSGAHRTTTSCRLTLTFFFHLHRMSNKFHCDVCSTDCTNRVRISCAVCPEYDLCVPCFAQGAYNGNHRPFHDYRIIETNSYPILCEDWGADEELALIKGAQTFGLGNWQDIADHLGSRDKEEVAAHYEKYYLNSPYYPIPDITQNIKVPQDEFLENRKKRIEAFRDKPLPPPMKPMASVPSCHEVQGFMPGRLEFETEFENEAEGPVKDMIFEPDDQPLDIELKFAILDIYNSRLTTRAEKKRLLFENNLLEYRKLQSIDKRRSKEAKELFNKLKPFAHIMTAQDFDEFSKDMLEELRCRSRIHQLQTWRSNGITTLEAGLKYERDKQTRITTLEKFGASSIHASPISNNVNGVRYRSTSVHRSNTDYSQNYSEGTGRKKNMTISDIQHGADYGLLSADEQQLCVQLKILPKPYLAIKELMFKELIRRAGNIDRQGCIKLLNIDPIKANKIYDFFVSQRWI</sequence>
<dbReference type="GO" id="GO:0071470">
    <property type="term" value="P:cellular response to osmotic stress"/>
    <property type="evidence" value="ECO:0007669"/>
    <property type="project" value="EnsemblFungi"/>
</dbReference>
<dbReference type="PROSITE" id="PS50934">
    <property type="entry name" value="SWIRM"/>
    <property type="match status" value="1"/>
</dbReference>
<dbReference type="SMART" id="SM00717">
    <property type="entry name" value="SANT"/>
    <property type="match status" value="1"/>
</dbReference>
<dbReference type="InterPro" id="IPR036388">
    <property type="entry name" value="WH-like_DNA-bd_sf"/>
</dbReference>
<dbReference type="GO" id="GO:0006357">
    <property type="term" value="P:regulation of transcription by RNA polymerase II"/>
    <property type="evidence" value="ECO:0007669"/>
    <property type="project" value="EnsemblFungi"/>
</dbReference>
<dbReference type="GO" id="GO:0003682">
    <property type="term" value="F:chromatin binding"/>
    <property type="evidence" value="ECO:0007669"/>
    <property type="project" value="EnsemblFungi"/>
</dbReference>
<proteinExistence type="predicted"/>
<dbReference type="InterPro" id="IPR007526">
    <property type="entry name" value="SWIRM"/>
</dbReference>
<protein>
    <recommendedName>
        <fullName evidence="8">Transcriptional adapter 2</fullName>
    </recommendedName>
</protein>
<dbReference type="EMBL" id="HE576757">
    <property type="protein sequence ID" value="CCC70613.1"/>
    <property type="molecule type" value="Genomic_DNA"/>
</dbReference>
<dbReference type="KEGG" id="ncs:NCAS_0F01290"/>
<dbReference type="InterPro" id="IPR017884">
    <property type="entry name" value="SANT_dom"/>
</dbReference>
<evidence type="ECO:0000259" key="10">
    <source>
        <dbReference type="PROSITE" id="PS50090"/>
    </source>
</evidence>
<dbReference type="GO" id="GO:0010520">
    <property type="term" value="P:regulation of reciprocal meiotic recombination"/>
    <property type="evidence" value="ECO:0007669"/>
    <property type="project" value="EnsemblFungi"/>
</dbReference>
<dbReference type="InterPro" id="IPR009057">
    <property type="entry name" value="Homeodomain-like_sf"/>
</dbReference>
<dbReference type="FunFam" id="1.10.10.60:FF:000115">
    <property type="entry name" value="Transcriptional adapter 2"/>
    <property type="match status" value="1"/>
</dbReference>
<evidence type="ECO:0000256" key="8">
    <source>
        <dbReference type="PIRNR" id="PIRNR025024"/>
    </source>
</evidence>
<dbReference type="STRING" id="1064592.G0VGJ2"/>
<evidence type="ECO:0000313" key="15">
    <source>
        <dbReference type="Proteomes" id="UP000001640"/>
    </source>
</evidence>
<keyword evidence="7 8" id="KW-0539">Nucleus</keyword>
<dbReference type="Proteomes" id="UP000001640">
    <property type="component" value="Chromosome 6"/>
</dbReference>
<keyword evidence="2" id="KW-0479">Metal-binding</keyword>
<gene>
    <name evidence="14" type="primary">NCAS0F01290</name>
    <name evidence="14" type="ordered locus">NCAS_0F01290</name>
</gene>
<dbReference type="GO" id="GO:0000183">
    <property type="term" value="P:rDNA heterochromatin formation"/>
    <property type="evidence" value="ECO:0007669"/>
    <property type="project" value="EnsemblFungi"/>
</dbReference>
<dbReference type="CDD" id="cd00167">
    <property type="entry name" value="SANT"/>
    <property type="match status" value="1"/>
</dbReference>
<dbReference type="SUPFAM" id="SSF46689">
    <property type="entry name" value="Homeodomain-like"/>
    <property type="match status" value="2"/>
</dbReference>
<dbReference type="InterPro" id="IPR000433">
    <property type="entry name" value="Znf_ZZ"/>
</dbReference>
<dbReference type="Pfam" id="PF00249">
    <property type="entry name" value="Myb_DNA-binding"/>
    <property type="match status" value="1"/>
</dbReference>
<dbReference type="InterPro" id="IPR055141">
    <property type="entry name" value="TADA2A_B-like_dom"/>
</dbReference>
<dbReference type="GO" id="GO:0005634">
    <property type="term" value="C:nucleus"/>
    <property type="evidence" value="ECO:0007669"/>
    <property type="project" value="UniProtKB-SubCell"/>
</dbReference>
<dbReference type="PROSITE" id="PS50090">
    <property type="entry name" value="MYB_LIKE"/>
    <property type="match status" value="1"/>
</dbReference>
<evidence type="ECO:0000256" key="9">
    <source>
        <dbReference type="PROSITE-ProRule" id="PRU00228"/>
    </source>
</evidence>
<dbReference type="Gene3D" id="3.30.60.90">
    <property type="match status" value="1"/>
</dbReference>
<evidence type="ECO:0000259" key="12">
    <source>
        <dbReference type="PROSITE" id="PS50934"/>
    </source>
</evidence>
<dbReference type="AlphaFoldDB" id="G0VGJ2"/>
<dbReference type="GO" id="GO:0140671">
    <property type="term" value="C:ADA complex"/>
    <property type="evidence" value="ECO:0007669"/>
    <property type="project" value="EnsemblFungi"/>
</dbReference>
<dbReference type="GO" id="GO:0001786">
    <property type="term" value="F:phosphatidylserine binding"/>
    <property type="evidence" value="ECO:0007669"/>
    <property type="project" value="EnsemblFungi"/>
</dbReference>
<dbReference type="Pfam" id="PF00569">
    <property type="entry name" value="ZZ"/>
    <property type="match status" value="1"/>
</dbReference>
<reference key="2">
    <citation type="submission" date="2011-08" db="EMBL/GenBank/DDBJ databases">
        <title>Genome sequence of Naumovozyma castellii.</title>
        <authorList>
            <person name="Gordon J.L."/>
            <person name="Armisen D."/>
            <person name="Proux-Wera E."/>
            <person name="OhEigeartaigh S.S."/>
            <person name="Byrne K.P."/>
            <person name="Wolfe K.H."/>
        </authorList>
    </citation>
    <scope>NUCLEOTIDE SEQUENCE</scope>
    <source>
        <strain>Type strain:CBS 4309</strain>
    </source>
</reference>
<name>G0VGJ2_NAUCA</name>
<dbReference type="InterPro" id="IPR016827">
    <property type="entry name" value="Ada2/TADA2"/>
</dbReference>
<reference evidence="14 15" key="1">
    <citation type="journal article" date="2011" name="Proc. Natl. Acad. Sci. U.S.A.">
        <title>Evolutionary erosion of yeast sex chromosomes by mating-type switching accidents.</title>
        <authorList>
            <person name="Gordon J.L."/>
            <person name="Armisen D."/>
            <person name="Proux-Wera E."/>
            <person name="Oheigeartaigh S.S."/>
            <person name="Byrne K.P."/>
            <person name="Wolfe K.H."/>
        </authorList>
    </citation>
    <scope>NUCLEOTIDE SEQUENCE [LARGE SCALE GENOMIC DNA]</scope>
    <source>
        <strain evidence="15">ATCC 76901 / BCRC 22586 / CBS 4309 / NBRC 1992 / NRRL Y-12630</strain>
    </source>
</reference>
<dbReference type="OMA" id="YNGNHRP"/>
<dbReference type="FunFam" id="3.30.60.90:FF:000008">
    <property type="entry name" value="Transcriptional adapter 2"/>
    <property type="match status" value="1"/>
</dbReference>
<dbReference type="Pfam" id="PF04433">
    <property type="entry name" value="SWIRM"/>
    <property type="match status" value="1"/>
</dbReference>
<dbReference type="PANTHER" id="PTHR12374">
    <property type="entry name" value="TRANSCRIPTIONAL ADAPTOR 2 ADA2 -RELATED"/>
    <property type="match status" value="1"/>
</dbReference>
<dbReference type="FunCoup" id="G0VGJ2">
    <property type="interactions" value="762"/>
</dbReference>
<dbReference type="InParanoid" id="G0VGJ2"/>
<dbReference type="PROSITE" id="PS01357">
    <property type="entry name" value="ZF_ZZ_1"/>
    <property type="match status" value="1"/>
</dbReference>
<dbReference type="GeneID" id="96904261"/>
<dbReference type="GO" id="GO:0031509">
    <property type="term" value="P:subtelomeric heterochromatin formation"/>
    <property type="evidence" value="ECO:0007669"/>
    <property type="project" value="EnsemblFungi"/>
</dbReference>
<dbReference type="RefSeq" id="XP_003676968.1">
    <property type="nucleotide sequence ID" value="XM_003676920.1"/>
</dbReference>
<dbReference type="eggNOG" id="KOG0457">
    <property type="taxonomic scope" value="Eukaryota"/>
</dbReference>
<dbReference type="OrthoDB" id="270417at2759"/>
<dbReference type="GO" id="GO:0046695">
    <property type="term" value="C:SLIK (SAGA-like) complex"/>
    <property type="evidence" value="ECO:0007669"/>
    <property type="project" value="EnsemblFungi"/>
</dbReference>
<organism evidence="14 15">
    <name type="scientific">Naumovozyma castellii</name>
    <name type="common">Yeast</name>
    <name type="synonym">Saccharomyces castellii</name>
    <dbReference type="NCBI Taxonomy" id="27288"/>
    <lineage>
        <taxon>Eukaryota</taxon>
        <taxon>Fungi</taxon>
        <taxon>Dikarya</taxon>
        <taxon>Ascomycota</taxon>
        <taxon>Saccharomycotina</taxon>
        <taxon>Saccharomycetes</taxon>
        <taxon>Saccharomycetales</taxon>
        <taxon>Saccharomycetaceae</taxon>
        <taxon>Naumovozyma</taxon>
    </lineage>
</organism>
<evidence type="ECO:0000256" key="1">
    <source>
        <dbReference type="ARBA" id="ARBA00004123"/>
    </source>
</evidence>
<dbReference type="GO" id="GO:0008270">
    <property type="term" value="F:zinc ion binding"/>
    <property type="evidence" value="ECO:0007669"/>
    <property type="project" value="UniProtKB-KW"/>
</dbReference>
<dbReference type="PROSITE" id="PS50135">
    <property type="entry name" value="ZF_ZZ_2"/>
    <property type="match status" value="1"/>
</dbReference>
<dbReference type="GO" id="GO:0000124">
    <property type="term" value="C:SAGA complex"/>
    <property type="evidence" value="ECO:0007669"/>
    <property type="project" value="EnsemblFungi"/>
</dbReference>
<dbReference type="InterPro" id="IPR001005">
    <property type="entry name" value="SANT/Myb"/>
</dbReference>
<dbReference type="Pfam" id="PF22941">
    <property type="entry name" value="TADA2A-like_3rd"/>
    <property type="match status" value="1"/>
</dbReference>
<evidence type="ECO:0000256" key="5">
    <source>
        <dbReference type="ARBA" id="ARBA00023015"/>
    </source>
</evidence>
<dbReference type="GO" id="GO:1990414">
    <property type="term" value="P:replication-born double-strand break repair via sister chromatid exchange"/>
    <property type="evidence" value="ECO:0007669"/>
    <property type="project" value="EnsemblFungi"/>
</dbReference>
<dbReference type="Gene3D" id="1.10.10.60">
    <property type="entry name" value="Homeodomain-like"/>
    <property type="match status" value="1"/>
</dbReference>
<accession>G0VGJ2</accession>
<dbReference type="PIRSF" id="PIRSF025024">
    <property type="entry name" value="Transcriptional_adaptor_2"/>
    <property type="match status" value="1"/>
</dbReference>
<dbReference type="GO" id="GO:0003713">
    <property type="term" value="F:transcription coactivator activity"/>
    <property type="evidence" value="ECO:0007669"/>
    <property type="project" value="EnsemblFungi"/>
</dbReference>
<comment type="subcellular location">
    <subcellularLocation>
        <location evidence="1 8">Nucleus</location>
    </subcellularLocation>
</comment>
<keyword evidence="4" id="KW-0862">Zinc</keyword>
<evidence type="ECO:0000259" key="11">
    <source>
        <dbReference type="PROSITE" id="PS50135"/>
    </source>
</evidence>
<feature type="domain" description="ZZ-type" evidence="11">
    <location>
        <begin position="37"/>
        <end position="93"/>
    </location>
</feature>
<dbReference type="InterPro" id="IPR043145">
    <property type="entry name" value="Znf_ZZ_sf"/>
</dbReference>
<dbReference type="CDD" id="cd02335">
    <property type="entry name" value="ZZ_ADA2"/>
    <property type="match status" value="1"/>
</dbReference>
<dbReference type="HOGENOM" id="CLU_018273_3_0_1"/>
<dbReference type="PANTHER" id="PTHR12374:SF20">
    <property type="entry name" value="TRANSCRIPTIONAL ADAPTER 2-ALPHA"/>
    <property type="match status" value="1"/>
</dbReference>
<evidence type="ECO:0000256" key="7">
    <source>
        <dbReference type="ARBA" id="ARBA00023242"/>
    </source>
</evidence>
<dbReference type="GO" id="GO:0000781">
    <property type="term" value="C:chromosome, telomeric region"/>
    <property type="evidence" value="ECO:0007669"/>
    <property type="project" value="GOC"/>
</dbReference>